<reference evidence="10" key="1">
    <citation type="submission" date="2025-08" db="UniProtKB">
        <authorList>
            <consortium name="Ensembl"/>
        </authorList>
    </citation>
    <scope>IDENTIFICATION</scope>
</reference>
<dbReference type="GO" id="GO:0004867">
    <property type="term" value="F:serine-type endopeptidase inhibitor activity"/>
    <property type="evidence" value="ECO:0007669"/>
    <property type="project" value="Ensembl"/>
</dbReference>
<dbReference type="SMART" id="SM00217">
    <property type="entry name" value="WAP"/>
    <property type="match status" value="2"/>
</dbReference>
<dbReference type="GeneTree" id="ENSGT00730000111217"/>
<dbReference type="AlphaFoldDB" id="A0A8C5K9Z4"/>
<dbReference type="GO" id="GO:0032496">
    <property type="term" value="P:response to lipopolysaccharide"/>
    <property type="evidence" value="ECO:0007669"/>
    <property type="project" value="Ensembl"/>
</dbReference>
<dbReference type="RefSeq" id="XP_004663977.1">
    <property type="nucleotide sequence ID" value="XM_004663920.2"/>
</dbReference>
<reference evidence="10" key="2">
    <citation type="submission" date="2025-09" db="UniProtKB">
        <authorList>
            <consortium name="Ensembl"/>
        </authorList>
    </citation>
    <scope>IDENTIFICATION</scope>
</reference>
<dbReference type="GO" id="GO:0005794">
    <property type="term" value="C:Golgi apparatus"/>
    <property type="evidence" value="ECO:0007669"/>
    <property type="project" value="Ensembl"/>
</dbReference>
<dbReference type="GO" id="GO:0019899">
    <property type="term" value="F:enzyme binding"/>
    <property type="evidence" value="ECO:0007669"/>
    <property type="project" value="Ensembl"/>
</dbReference>
<dbReference type="GO" id="GO:0003729">
    <property type="term" value="F:mRNA binding"/>
    <property type="evidence" value="ECO:0007669"/>
    <property type="project" value="Ensembl"/>
</dbReference>
<dbReference type="InterPro" id="IPR036645">
    <property type="entry name" value="Elafin-like_sf"/>
</dbReference>
<evidence type="ECO:0000256" key="1">
    <source>
        <dbReference type="ARBA" id="ARBA00004613"/>
    </source>
</evidence>
<feature type="chain" id="PRO_5034756477" evidence="8">
    <location>
        <begin position="26"/>
        <end position="131"/>
    </location>
</feature>
<dbReference type="GO" id="GO:0045071">
    <property type="term" value="P:negative regulation of viral genome replication"/>
    <property type="evidence" value="ECO:0007669"/>
    <property type="project" value="Ensembl"/>
</dbReference>
<keyword evidence="5 8" id="KW-0732">Signal</keyword>
<keyword evidence="11" id="KW-1185">Reference proteome</keyword>
<dbReference type="GeneID" id="101615273"/>
<dbReference type="GO" id="GO:0045087">
    <property type="term" value="P:innate immune response"/>
    <property type="evidence" value="ECO:0007669"/>
    <property type="project" value="Ensembl"/>
</dbReference>
<feature type="domain" description="WAP" evidence="9">
    <location>
        <begin position="29"/>
        <end position="77"/>
    </location>
</feature>
<keyword evidence="7" id="KW-1015">Disulfide bond</keyword>
<proteinExistence type="predicted"/>
<gene>
    <name evidence="10" type="primary">Slpi</name>
</gene>
<accession>A0A8C5K9Z4</accession>
<dbReference type="CDD" id="cd00199">
    <property type="entry name" value="WAP"/>
    <property type="match status" value="1"/>
</dbReference>
<name>A0A8C5K9Z4_JACJA</name>
<dbReference type="PANTHER" id="PTHR19441:SF44">
    <property type="entry name" value="ANTILEUKOPROTEINASE"/>
    <property type="match status" value="1"/>
</dbReference>
<dbReference type="PANTHER" id="PTHR19441">
    <property type="entry name" value="WHEY ACDIC PROTEIN WAP"/>
    <property type="match status" value="1"/>
</dbReference>
<dbReference type="SUPFAM" id="SSF57256">
    <property type="entry name" value="Elafin-like"/>
    <property type="match status" value="2"/>
</dbReference>
<dbReference type="Pfam" id="PF00095">
    <property type="entry name" value="WAP"/>
    <property type="match status" value="2"/>
</dbReference>
<dbReference type="PROSITE" id="PS51390">
    <property type="entry name" value="WAP"/>
    <property type="match status" value="2"/>
</dbReference>
<dbReference type="GO" id="GO:0003677">
    <property type="term" value="F:DNA binding"/>
    <property type="evidence" value="ECO:0007669"/>
    <property type="project" value="Ensembl"/>
</dbReference>
<dbReference type="FunFam" id="4.10.75.10:FF:000001">
    <property type="entry name" value="Anosmin 1"/>
    <property type="match status" value="2"/>
</dbReference>
<dbReference type="Ensembl" id="ENSJJAT00000012583.1">
    <property type="protein sequence ID" value="ENSJJAP00000006194.1"/>
    <property type="gene ID" value="ENSJJAG00000010935.1"/>
</dbReference>
<dbReference type="Gene3D" id="4.10.75.10">
    <property type="entry name" value="Elafin-like"/>
    <property type="match status" value="2"/>
</dbReference>
<keyword evidence="3" id="KW-0929">Antimicrobial</keyword>
<dbReference type="InterPro" id="IPR050514">
    <property type="entry name" value="WAP_four-disulfide_core"/>
</dbReference>
<organism evidence="10 11">
    <name type="scientific">Jaculus jaculus</name>
    <name type="common">Lesser Egyptian jerboa</name>
    <dbReference type="NCBI Taxonomy" id="51337"/>
    <lineage>
        <taxon>Eukaryota</taxon>
        <taxon>Metazoa</taxon>
        <taxon>Chordata</taxon>
        <taxon>Craniata</taxon>
        <taxon>Vertebrata</taxon>
        <taxon>Euteleostomi</taxon>
        <taxon>Mammalia</taxon>
        <taxon>Eutheria</taxon>
        <taxon>Euarchontoglires</taxon>
        <taxon>Glires</taxon>
        <taxon>Rodentia</taxon>
        <taxon>Myomorpha</taxon>
        <taxon>Dipodoidea</taxon>
        <taxon>Dipodidae</taxon>
        <taxon>Dipodinae</taxon>
        <taxon>Jaculus</taxon>
    </lineage>
</organism>
<sequence length="131" mass="14356">MQTSSLFSVGLLLTLGILASWTVEGSRNDAIKAEACPFIKPAMCLRYEEPECRNDWQCPGKKKCCRGLCGIKCLDPVAILNPVERKAGRCPMVNAKCLMLNPPNHCETDGHCDSNYKCCKGMCGKVCMPPV</sequence>
<feature type="domain" description="WAP" evidence="9">
    <location>
        <begin position="83"/>
        <end position="131"/>
    </location>
</feature>
<dbReference type="OMA" id="NLKCCKG"/>
<dbReference type="GO" id="GO:0019731">
    <property type="term" value="P:antibacterial humoral response"/>
    <property type="evidence" value="ECO:0007669"/>
    <property type="project" value="Ensembl"/>
</dbReference>
<evidence type="ECO:0000256" key="7">
    <source>
        <dbReference type="ARBA" id="ARBA00023157"/>
    </source>
</evidence>
<protein>
    <submittedName>
        <fullName evidence="10">Secretory leukocyte peptidase inhibitor</fullName>
    </submittedName>
</protein>
<keyword evidence="6" id="KW-0044">Antibiotic</keyword>
<dbReference type="CTD" id="6590"/>
<evidence type="ECO:0000256" key="8">
    <source>
        <dbReference type="SAM" id="SignalP"/>
    </source>
</evidence>
<keyword evidence="2" id="KW-0964">Secreted</keyword>
<evidence type="ECO:0000256" key="6">
    <source>
        <dbReference type="ARBA" id="ARBA00023022"/>
    </source>
</evidence>
<comment type="subcellular location">
    <subcellularLocation>
        <location evidence="1">Secreted</location>
    </subcellularLocation>
</comment>
<feature type="signal peptide" evidence="8">
    <location>
        <begin position="1"/>
        <end position="25"/>
    </location>
</feature>
<evidence type="ECO:0000256" key="3">
    <source>
        <dbReference type="ARBA" id="ARBA00022529"/>
    </source>
</evidence>
<dbReference type="Proteomes" id="UP000694385">
    <property type="component" value="Unassembled WGS sequence"/>
</dbReference>
<evidence type="ECO:0000256" key="4">
    <source>
        <dbReference type="ARBA" id="ARBA00022690"/>
    </source>
</evidence>
<evidence type="ECO:0000256" key="2">
    <source>
        <dbReference type="ARBA" id="ARBA00022525"/>
    </source>
</evidence>
<dbReference type="GO" id="GO:0051851">
    <property type="term" value="P:host-mediated perturbation of symbiont process"/>
    <property type="evidence" value="ECO:0007669"/>
    <property type="project" value="Ensembl"/>
</dbReference>
<evidence type="ECO:0000313" key="11">
    <source>
        <dbReference type="Proteomes" id="UP000694385"/>
    </source>
</evidence>
<evidence type="ECO:0000259" key="9">
    <source>
        <dbReference type="PROSITE" id="PS51390"/>
    </source>
</evidence>
<dbReference type="InterPro" id="IPR008197">
    <property type="entry name" value="WAP_dom"/>
</dbReference>
<keyword evidence="4" id="KW-0646">Protease inhibitor</keyword>
<dbReference type="PRINTS" id="PR00003">
    <property type="entry name" value="4DISULPHCORE"/>
</dbReference>
<evidence type="ECO:0000256" key="5">
    <source>
        <dbReference type="ARBA" id="ARBA00022729"/>
    </source>
</evidence>
<dbReference type="OrthoDB" id="4473401at2759"/>
<evidence type="ECO:0000313" key="10">
    <source>
        <dbReference type="Ensembl" id="ENSJJAP00000006194.1"/>
    </source>
</evidence>
<dbReference type="GO" id="GO:0005615">
    <property type="term" value="C:extracellular space"/>
    <property type="evidence" value="ECO:0007669"/>
    <property type="project" value="Ensembl"/>
</dbReference>